<dbReference type="PANTHER" id="PTHR43943:SF17">
    <property type="entry name" value="3-PHENYLPROPIONATE-DIHYDRODIOL_CINNAMIC ACID-DIHYDRODIOL DEHYDROGENASE"/>
    <property type="match status" value="1"/>
</dbReference>
<dbReference type="RefSeq" id="WP_152661540.1">
    <property type="nucleotide sequence ID" value="NZ_CP036422.1"/>
</dbReference>
<evidence type="ECO:0000313" key="4">
    <source>
        <dbReference type="Proteomes" id="UP000326287"/>
    </source>
</evidence>
<evidence type="ECO:0000256" key="2">
    <source>
        <dbReference type="ARBA" id="ARBA00023002"/>
    </source>
</evidence>
<dbReference type="PANTHER" id="PTHR43943">
    <property type="entry name" value="DEHYDROGENASE/REDUCTASE (SDR FAMILY) MEMBER 4"/>
    <property type="match status" value="1"/>
</dbReference>
<comment type="similarity">
    <text evidence="1">Belongs to the short-chain dehydrogenases/reductases (SDR) family.</text>
</comment>
<gene>
    <name evidence="3" type="ORF">EY643_07070</name>
</gene>
<dbReference type="Pfam" id="PF13561">
    <property type="entry name" value="adh_short_C2"/>
    <property type="match status" value="1"/>
</dbReference>
<keyword evidence="2" id="KW-0560">Oxidoreductase</keyword>
<evidence type="ECO:0000256" key="1">
    <source>
        <dbReference type="ARBA" id="ARBA00006484"/>
    </source>
</evidence>
<dbReference type="PRINTS" id="PR00081">
    <property type="entry name" value="GDHRDH"/>
</dbReference>
<dbReference type="OrthoDB" id="9804774at2"/>
<dbReference type="KEGG" id="halc:EY643_07070"/>
<dbReference type="GO" id="GO:0016491">
    <property type="term" value="F:oxidoreductase activity"/>
    <property type="evidence" value="ECO:0007669"/>
    <property type="project" value="UniProtKB-KW"/>
</dbReference>
<evidence type="ECO:0000313" key="3">
    <source>
        <dbReference type="EMBL" id="QFU75433.1"/>
    </source>
</evidence>
<dbReference type="FunFam" id="3.40.50.720:FF:000084">
    <property type="entry name" value="Short-chain dehydrogenase reductase"/>
    <property type="match status" value="1"/>
</dbReference>
<proteinExistence type="inferred from homology"/>
<dbReference type="Gene3D" id="3.40.50.720">
    <property type="entry name" value="NAD(P)-binding Rossmann-like Domain"/>
    <property type="match status" value="1"/>
</dbReference>
<accession>A0A5P9NHY5</accession>
<protein>
    <submittedName>
        <fullName evidence="3">SDR family oxidoreductase</fullName>
    </submittedName>
</protein>
<dbReference type="EMBL" id="CP036422">
    <property type="protein sequence ID" value="QFU75433.1"/>
    <property type="molecule type" value="Genomic_DNA"/>
</dbReference>
<name>A0A5P9NHY5_9GAMM</name>
<dbReference type="SUPFAM" id="SSF51735">
    <property type="entry name" value="NAD(P)-binding Rossmann-fold domains"/>
    <property type="match status" value="1"/>
</dbReference>
<dbReference type="InterPro" id="IPR036291">
    <property type="entry name" value="NAD(P)-bd_dom_sf"/>
</dbReference>
<sequence>MKFSLGLSGKKAVIVGGARGIGRATAELLVGEGAEVAISARDADSVKQAVDALTASGGKASGAAVDVTDKAGYEAWIQSCGEAMGAIDILIIMASGVGGAVDEDAWRANFETTIMGASRGVDAAMPYLEKSDAGAIVLMSSTSAVETFFAPQPYNALKASLLTYSGQLAQAVGEKGIRVNCVSPGPTTFEGGNWDVISQAAPDIFKGVESDFPQGKLGTPEEVANAVVFLASPAASFVSGTNLMVDGGFTKRVQF</sequence>
<keyword evidence="4" id="KW-1185">Reference proteome</keyword>
<reference evidence="3 4" key="1">
    <citation type="submission" date="2019-02" db="EMBL/GenBank/DDBJ databases">
        <authorList>
            <person name="Li S.-H."/>
        </authorList>
    </citation>
    <scope>NUCLEOTIDE SEQUENCE [LARGE SCALE GENOMIC DNA]</scope>
    <source>
        <strain evidence="3 4">IMCC14385</strain>
    </source>
</reference>
<organism evidence="3 4">
    <name type="scientific">Halioglobus maricola</name>
    <dbReference type="NCBI Taxonomy" id="2601894"/>
    <lineage>
        <taxon>Bacteria</taxon>
        <taxon>Pseudomonadati</taxon>
        <taxon>Pseudomonadota</taxon>
        <taxon>Gammaproteobacteria</taxon>
        <taxon>Cellvibrionales</taxon>
        <taxon>Halieaceae</taxon>
        <taxon>Halioglobus</taxon>
    </lineage>
</organism>
<dbReference type="AlphaFoldDB" id="A0A5P9NHY5"/>
<dbReference type="InterPro" id="IPR002347">
    <property type="entry name" value="SDR_fam"/>
</dbReference>
<dbReference type="Proteomes" id="UP000326287">
    <property type="component" value="Chromosome"/>
</dbReference>